<keyword evidence="3" id="KW-1185">Reference proteome</keyword>
<dbReference type="Proteomes" id="UP000279859">
    <property type="component" value="Unassembled WGS sequence"/>
</dbReference>
<proteinExistence type="predicted"/>
<dbReference type="AlphaFoldDB" id="A0A3M8LP85"/>
<evidence type="ECO:0000256" key="1">
    <source>
        <dbReference type="SAM" id="Phobius"/>
    </source>
</evidence>
<evidence type="ECO:0000313" key="3">
    <source>
        <dbReference type="Proteomes" id="UP000279859"/>
    </source>
</evidence>
<keyword evidence="1" id="KW-0472">Membrane</keyword>
<feature type="transmembrane region" description="Helical" evidence="1">
    <location>
        <begin position="72"/>
        <end position="92"/>
    </location>
</feature>
<dbReference type="EMBL" id="RDSR01000001">
    <property type="protein sequence ID" value="RNE67357.1"/>
    <property type="molecule type" value="Genomic_DNA"/>
</dbReference>
<reference evidence="2 3" key="1">
    <citation type="submission" date="2018-11" db="EMBL/GenBank/DDBJ databases">
        <title>Cryobacterium sp. nov., isolated from rhizosphere soil of lettuce.</title>
        <authorList>
            <person name="Wang Y."/>
        </authorList>
    </citation>
    <scope>NUCLEOTIDE SEQUENCE [LARGE SCALE GENOMIC DNA]</scope>
    <source>
        <strain evidence="2 3">NEAU-85</strain>
    </source>
</reference>
<protein>
    <submittedName>
        <fullName evidence="2">Uncharacterized protein</fullName>
    </submittedName>
</protein>
<feature type="transmembrane region" description="Helical" evidence="1">
    <location>
        <begin position="39"/>
        <end position="60"/>
    </location>
</feature>
<keyword evidence="1" id="KW-1133">Transmembrane helix</keyword>
<organism evidence="2 3">
    <name type="scientific">Cryobacterium tepidiphilum</name>
    <dbReference type="NCBI Taxonomy" id="2486026"/>
    <lineage>
        <taxon>Bacteria</taxon>
        <taxon>Bacillati</taxon>
        <taxon>Actinomycetota</taxon>
        <taxon>Actinomycetes</taxon>
        <taxon>Micrococcales</taxon>
        <taxon>Microbacteriaceae</taxon>
        <taxon>Cryobacterium</taxon>
    </lineage>
</organism>
<feature type="transmembrane region" description="Helical" evidence="1">
    <location>
        <begin position="123"/>
        <end position="143"/>
    </location>
</feature>
<evidence type="ECO:0000313" key="2">
    <source>
        <dbReference type="EMBL" id="RNE67357.1"/>
    </source>
</evidence>
<comment type="caution">
    <text evidence="2">The sequence shown here is derived from an EMBL/GenBank/DDBJ whole genome shotgun (WGS) entry which is preliminary data.</text>
</comment>
<name>A0A3M8LP85_9MICO</name>
<keyword evidence="1" id="KW-0812">Transmembrane</keyword>
<accession>A0A3M8LP85</accession>
<gene>
    <name evidence="2" type="ORF">EEJ31_00865</name>
</gene>
<sequence>MTTRWSRFFRGWAAAAFATFVAALSHTFAGGGAPGALAIVVSLAFAGIICIGMTGPAQSLWRTSVAVGASQLVFHGLFLLTGASGTAATTLVQRAPDGAHHHAAAVSVVTSAPMAPGSVHGGLGSDGMIAAHAAAAIVTILALRHGESAIQRLLATARLAIRILLPRLAGAIAPSSPRQSVHAAPIAAGSPREALISPMRHRGPPALAGAFRRTAHLLSA</sequence>